<sequence length="103" mass="11561">MPQRTTEPLSQVTRSPFDRQRTHSVRRTEEHDQPAGPSDHLKLQCSSPAVTKIYTVLYNPWPTPYAGRACDDDGEVHQFNGDTTYATRKVDRGGVNDAGDAWC</sequence>
<comment type="caution">
    <text evidence="2">The sequence shown here is derived from an EMBL/GenBank/DDBJ whole genome shotgun (WGS) entry which is preliminary data.</text>
</comment>
<accession>A0A124E3I0</accession>
<evidence type="ECO:0000313" key="3">
    <source>
        <dbReference type="Proteomes" id="UP000069705"/>
    </source>
</evidence>
<reference evidence="3" key="2">
    <citation type="submission" date="2016-02" db="EMBL/GenBank/DDBJ databases">
        <title>Draft genome sequence of five rapidly growing Mycobacterium species.</title>
        <authorList>
            <person name="Katahira K."/>
            <person name="Gotou Y."/>
            <person name="Iida K."/>
            <person name="Ogura Y."/>
            <person name="Hayashi T."/>
        </authorList>
    </citation>
    <scope>NUCLEOTIDE SEQUENCE [LARGE SCALE GENOMIC DNA]</scope>
    <source>
        <strain evidence="3">JCM6368</strain>
    </source>
</reference>
<feature type="compositionally biased region" description="Basic and acidic residues" evidence="1">
    <location>
        <begin position="16"/>
        <end position="33"/>
    </location>
</feature>
<evidence type="ECO:0000313" key="2">
    <source>
        <dbReference type="EMBL" id="GAT00036.1"/>
    </source>
</evidence>
<gene>
    <name evidence="2" type="ORF">RMCFA_0150</name>
</gene>
<dbReference type="AlphaFoldDB" id="A0A124E3I0"/>
<reference evidence="2 3" key="1">
    <citation type="journal article" date="2016" name="Genome Announc.">
        <title>Draft Genome Sequences of Five Rapidly Growing Mycobacterium Species, M. thermoresistibile, M. fortuitum subsp. acetamidolyticum, M. canariasense, M. brisbanense, and M. novocastrense.</title>
        <authorList>
            <person name="Katahira K."/>
            <person name="Ogura Y."/>
            <person name="Gotoh Y."/>
            <person name="Hayashi T."/>
        </authorList>
    </citation>
    <scope>NUCLEOTIDE SEQUENCE [LARGE SCALE GENOMIC DNA]</scope>
    <source>
        <strain evidence="2 3">JCM6368</strain>
    </source>
</reference>
<feature type="region of interest" description="Disordered" evidence="1">
    <location>
        <begin position="1"/>
        <end position="43"/>
    </location>
</feature>
<feature type="compositionally biased region" description="Polar residues" evidence="1">
    <location>
        <begin position="1"/>
        <end position="14"/>
    </location>
</feature>
<protein>
    <submittedName>
        <fullName evidence="2">Shikimate-5-dehydrogenase</fullName>
    </submittedName>
</protein>
<proteinExistence type="predicted"/>
<dbReference type="Proteomes" id="UP000069705">
    <property type="component" value="Unassembled WGS sequence"/>
</dbReference>
<dbReference type="EMBL" id="BCSZ01000002">
    <property type="protein sequence ID" value="GAT00036.1"/>
    <property type="molecule type" value="Genomic_DNA"/>
</dbReference>
<name>A0A124E3I0_MYCFO</name>
<organism evidence="2 3">
    <name type="scientific">Mycolicibacterium fortuitum subsp. acetamidolyticum</name>
    <dbReference type="NCBI Taxonomy" id="144550"/>
    <lineage>
        <taxon>Bacteria</taxon>
        <taxon>Bacillati</taxon>
        <taxon>Actinomycetota</taxon>
        <taxon>Actinomycetes</taxon>
        <taxon>Mycobacteriales</taxon>
        <taxon>Mycobacteriaceae</taxon>
        <taxon>Mycolicibacterium</taxon>
    </lineage>
</organism>
<evidence type="ECO:0000256" key="1">
    <source>
        <dbReference type="SAM" id="MobiDB-lite"/>
    </source>
</evidence>